<name>A0A5J4VLQ5_9EUKA</name>
<dbReference type="Proteomes" id="UP000324800">
    <property type="component" value="Unassembled WGS sequence"/>
</dbReference>
<organism evidence="1 2">
    <name type="scientific">Streblomastix strix</name>
    <dbReference type="NCBI Taxonomy" id="222440"/>
    <lineage>
        <taxon>Eukaryota</taxon>
        <taxon>Metamonada</taxon>
        <taxon>Preaxostyla</taxon>
        <taxon>Oxymonadida</taxon>
        <taxon>Streblomastigidae</taxon>
        <taxon>Streblomastix</taxon>
    </lineage>
</organism>
<accession>A0A5J4VLQ5</accession>
<comment type="caution">
    <text evidence="1">The sequence shown here is derived from an EMBL/GenBank/DDBJ whole genome shotgun (WGS) entry which is preliminary data.</text>
</comment>
<dbReference type="AlphaFoldDB" id="A0A5J4VLQ5"/>
<evidence type="ECO:0000313" key="1">
    <source>
        <dbReference type="EMBL" id="KAA6383440.1"/>
    </source>
</evidence>
<sequence>MNEPKKEIIEMSQTQIDRFCIKYFKQLKVGWICDIVLKFCPDSMKPGNFRLKIHKNCETIRQHIAKKYIRLHKIKEDKIAELEQESIKKFKKYVRSTIMKMQYRTQMIVTKDLIVVIFSTFQTDTQKVSGRNYPIHVQAVVASTIKAKNYIKPISYDQSEDNFVEKWLDQVFIEAIQVRSDNQFSDEMLQRYEVHIIGFDCLKSATTLQFKNHNSSKYEIVDRYGPRHVQYISL</sequence>
<proteinExistence type="predicted"/>
<reference evidence="1 2" key="1">
    <citation type="submission" date="2019-03" db="EMBL/GenBank/DDBJ databases">
        <title>Single cell metagenomics reveals metabolic interactions within the superorganism composed of flagellate Streblomastix strix and complex community of Bacteroidetes bacteria on its surface.</title>
        <authorList>
            <person name="Treitli S.C."/>
            <person name="Kolisko M."/>
            <person name="Husnik F."/>
            <person name="Keeling P."/>
            <person name="Hampl V."/>
        </authorList>
    </citation>
    <scope>NUCLEOTIDE SEQUENCE [LARGE SCALE GENOMIC DNA]</scope>
    <source>
        <strain evidence="1">ST1C</strain>
    </source>
</reference>
<gene>
    <name evidence="1" type="ORF">EZS28_021033</name>
</gene>
<dbReference type="EMBL" id="SNRW01006243">
    <property type="protein sequence ID" value="KAA6383440.1"/>
    <property type="molecule type" value="Genomic_DNA"/>
</dbReference>
<evidence type="ECO:0000313" key="2">
    <source>
        <dbReference type="Proteomes" id="UP000324800"/>
    </source>
</evidence>
<protein>
    <submittedName>
        <fullName evidence="1">Uncharacterized protein</fullName>
    </submittedName>
</protein>